<evidence type="ECO:0008006" key="3">
    <source>
        <dbReference type="Google" id="ProtNLM"/>
    </source>
</evidence>
<reference evidence="2" key="1">
    <citation type="submission" date="2016-02" db="EMBL/GenBank/DDBJ databases">
        <authorList>
            <person name="Shin S.-K."/>
            <person name="Yi H."/>
            <person name="Kim E."/>
        </authorList>
    </citation>
    <scope>NUCLEOTIDE SEQUENCE [LARGE SCALE GENOMIC DNA]</scope>
    <source>
        <strain evidence="2">LPB0003</strain>
    </source>
</reference>
<proteinExistence type="predicted"/>
<name>A0A1B8TQE3_9FLAO</name>
<evidence type="ECO:0000313" key="1">
    <source>
        <dbReference type="EMBL" id="OBY61886.1"/>
    </source>
</evidence>
<dbReference type="KEGG" id="pob:LPB03_15390"/>
<organism evidence="1 2">
    <name type="scientific">Polaribacter vadi</name>
    <dbReference type="NCBI Taxonomy" id="1774273"/>
    <lineage>
        <taxon>Bacteria</taxon>
        <taxon>Pseudomonadati</taxon>
        <taxon>Bacteroidota</taxon>
        <taxon>Flavobacteriia</taxon>
        <taxon>Flavobacteriales</taxon>
        <taxon>Flavobacteriaceae</taxon>
    </lineage>
</organism>
<dbReference type="AlphaFoldDB" id="A0A1B8TQE3"/>
<dbReference type="Proteomes" id="UP000092584">
    <property type="component" value="Unassembled WGS sequence"/>
</dbReference>
<evidence type="ECO:0000313" key="2">
    <source>
        <dbReference type="Proteomes" id="UP000092584"/>
    </source>
</evidence>
<dbReference type="Gene3D" id="2.40.160.50">
    <property type="entry name" value="membrane protein fhac: a member of the omp85/tpsb transporter family"/>
    <property type="match status" value="1"/>
</dbReference>
<gene>
    <name evidence="1" type="ORF">LPB3_13915</name>
</gene>
<dbReference type="STRING" id="1774273.LPB03_15390"/>
<protein>
    <recommendedName>
        <fullName evidence="3">POTRA domain-containing protein</fullName>
    </recommendedName>
</protein>
<comment type="caution">
    <text evidence="1">The sequence shown here is derived from an EMBL/GenBank/DDBJ whole genome shotgun (WGS) entry which is preliminary data.</text>
</comment>
<sequence>MKQNIFIKPLILLLFFSIESLYTQRINLKISSVNKNEVTILNKIKYQKKHIDSTSINFEINKISKYLKNIGYFTNTIDSLVKTKNNYSAYFSLNEKINQSEIYVKLKDQYLFNGFEFTNNTINISIEKLQSTLLNISKNIDLEGKSFSKIQLKNIKIKDKKLFAELSIETSSKRIINKVVVKGYDDFPKSFLKNHFNIRANSVFNEKKIKSISEISKNLQFVSEIKTPEVLFTKDSTFLYVYLKKRKNNSFDGLINFATKENGDLLLNGNIDLELNNILNTGEKFKLFWNKIADERQEFEIALKTPYIFKSKITPELSFSIYKQDSTFLNTKFDSKIFYNLNTKIKFALTYNSESSINLDKRIENNIENFSNYFLGFQFDFVVQKNDFFFNDKILLKINPSFGERNLNSSSTNQIKIETTASYIWELNSRNSFYIKNTNGFLKSNTYLNNELFRIGGPKSIRGFNEQSIFVNKYIMFNLEYRFLTSEKSYLYTITDFAKTATLENTKNLNSLGLGFLFINKNSLINISSSIGRNESEKFDFKNAKLLVSWKKSF</sequence>
<keyword evidence="2" id="KW-1185">Reference proteome</keyword>
<accession>A0A1B8TQE3</accession>
<dbReference type="EMBL" id="LSFM01000025">
    <property type="protein sequence ID" value="OBY61886.1"/>
    <property type="molecule type" value="Genomic_DNA"/>
</dbReference>